<evidence type="ECO:0000259" key="19">
    <source>
        <dbReference type="PROSITE" id="PS50011"/>
    </source>
</evidence>
<dbReference type="InterPro" id="IPR011009">
    <property type="entry name" value="Kinase-like_dom_sf"/>
</dbReference>
<feature type="region of interest" description="Disordered" evidence="16">
    <location>
        <begin position="417"/>
        <end position="461"/>
    </location>
</feature>
<organism evidence="20 21">
    <name type="scientific">Trapa incisa</name>
    <dbReference type="NCBI Taxonomy" id="236973"/>
    <lineage>
        <taxon>Eukaryota</taxon>
        <taxon>Viridiplantae</taxon>
        <taxon>Streptophyta</taxon>
        <taxon>Embryophyta</taxon>
        <taxon>Tracheophyta</taxon>
        <taxon>Spermatophyta</taxon>
        <taxon>Magnoliopsida</taxon>
        <taxon>eudicotyledons</taxon>
        <taxon>Gunneridae</taxon>
        <taxon>Pentapetalae</taxon>
        <taxon>rosids</taxon>
        <taxon>malvids</taxon>
        <taxon>Myrtales</taxon>
        <taxon>Lythraceae</taxon>
        <taxon>Trapa</taxon>
    </lineage>
</organism>
<dbReference type="InterPro" id="IPR001245">
    <property type="entry name" value="Ser-Thr/Tyr_kinase_cat_dom"/>
</dbReference>
<dbReference type="InterPro" id="IPR000719">
    <property type="entry name" value="Prot_kinase_dom"/>
</dbReference>
<comment type="subcellular location">
    <subcellularLocation>
        <location evidence="1">Membrane</location>
        <topology evidence="1">Single-pass membrane protein</topology>
    </subcellularLocation>
</comment>
<evidence type="ECO:0000256" key="6">
    <source>
        <dbReference type="ARBA" id="ARBA00022729"/>
    </source>
</evidence>
<dbReference type="Proteomes" id="UP001345219">
    <property type="component" value="Chromosome 1"/>
</dbReference>
<keyword evidence="7 15" id="KW-0547">Nucleotide-binding</keyword>
<gene>
    <name evidence="20" type="ORF">SAY87_001164</name>
</gene>
<evidence type="ECO:0000256" key="13">
    <source>
        <dbReference type="ARBA" id="ARBA00047899"/>
    </source>
</evidence>
<comment type="caution">
    <text evidence="20">The sequence shown here is derived from an EMBL/GenBank/DDBJ whole genome shotgun (WGS) entry which is preliminary data.</text>
</comment>
<keyword evidence="11 17" id="KW-0472">Membrane</keyword>
<dbReference type="SUPFAM" id="SSF50985">
    <property type="entry name" value="RCC1/BLIP-II"/>
    <property type="match status" value="1"/>
</dbReference>
<keyword evidence="4" id="KW-0808">Transferase</keyword>
<dbReference type="PROSITE" id="PS00108">
    <property type="entry name" value="PROTEIN_KINASE_ST"/>
    <property type="match status" value="1"/>
</dbReference>
<dbReference type="EMBL" id="JAXIOK010000023">
    <property type="protein sequence ID" value="KAK4743163.1"/>
    <property type="molecule type" value="Genomic_DNA"/>
</dbReference>
<comment type="catalytic activity">
    <reaction evidence="13">
        <text>L-threonyl-[protein] + ATP = O-phospho-L-threonyl-[protein] + ADP + H(+)</text>
        <dbReference type="Rhea" id="RHEA:46608"/>
        <dbReference type="Rhea" id="RHEA-COMP:11060"/>
        <dbReference type="Rhea" id="RHEA-COMP:11605"/>
        <dbReference type="ChEBI" id="CHEBI:15378"/>
        <dbReference type="ChEBI" id="CHEBI:30013"/>
        <dbReference type="ChEBI" id="CHEBI:30616"/>
        <dbReference type="ChEBI" id="CHEBI:61977"/>
        <dbReference type="ChEBI" id="CHEBI:456216"/>
        <dbReference type="EC" id="2.7.11.1"/>
    </reaction>
</comment>
<feature type="signal peptide" evidence="18">
    <location>
        <begin position="1"/>
        <end position="26"/>
    </location>
</feature>
<keyword evidence="6 18" id="KW-0732">Signal</keyword>
<dbReference type="PANTHER" id="PTHR46146:SF3">
    <property type="entry name" value="SERINE_THREONINE-PROTEIN KINASE-LIKE PROTEIN CCR3-RELATED"/>
    <property type="match status" value="1"/>
</dbReference>
<evidence type="ECO:0000256" key="17">
    <source>
        <dbReference type="SAM" id="Phobius"/>
    </source>
</evidence>
<keyword evidence="9 15" id="KW-0067">ATP-binding</keyword>
<feature type="binding site" evidence="15">
    <location>
        <position position="514"/>
    </location>
    <ligand>
        <name>ATP</name>
        <dbReference type="ChEBI" id="CHEBI:30616"/>
    </ligand>
</feature>
<dbReference type="InterPro" id="IPR008271">
    <property type="entry name" value="Ser/Thr_kinase_AS"/>
</dbReference>
<evidence type="ECO:0000256" key="9">
    <source>
        <dbReference type="ARBA" id="ARBA00022840"/>
    </source>
</evidence>
<keyword evidence="5 17" id="KW-0812">Transmembrane</keyword>
<dbReference type="Gene3D" id="3.30.200.20">
    <property type="entry name" value="Phosphorylase Kinase, domain 1"/>
    <property type="match status" value="1"/>
</dbReference>
<dbReference type="Pfam" id="PF13540">
    <property type="entry name" value="RCC1_2"/>
    <property type="match status" value="1"/>
</dbReference>
<name>A0AAN7GN87_9MYRT</name>
<evidence type="ECO:0000256" key="12">
    <source>
        <dbReference type="ARBA" id="ARBA00023180"/>
    </source>
</evidence>
<keyword evidence="8" id="KW-0418">Kinase</keyword>
<keyword evidence="3" id="KW-0723">Serine/threonine-protein kinase</keyword>
<dbReference type="GO" id="GO:0042803">
    <property type="term" value="F:protein homodimerization activity"/>
    <property type="evidence" value="ECO:0007669"/>
    <property type="project" value="UniProtKB-ARBA"/>
</dbReference>
<keyword evidence="12" id="KW-0325">Glycoprotein</keyword>
<dbReference type="FunFam" id="3.30.200.20:FF:000039">
    <property type="entry name" value="receptor-like protein kinase FERONIA"/>
    <property type="match status" value="1"/>
</dbReference>
<dbReference type="Gene3D" id="1.10.510.10">
    <property type="entry name" value="Transferase(Phosphotransferase) domain 1"/>
    <property type="match status" value="1"/>
</dbReference>
<dbReference type="EC" id="2.7.11.1" evidence="2"/>
<evidence type="ECO:0000256" key="1">
    <source>
        <dbReference type="ARBA" id="ARBA00004167"/>
    </source>
</evidence>
<dbReference type="FunFam" id="1.10.510.10:FF:000569">
    <property type="entry name" value="Serine/threonine-protein kinase-like protein CCR4"/>
    <property type="match status" value="1"/>
</dbReference>
<protein>
    <recommendedName>
        <fullName evidence="2">non-specific serine/threonine protein kinase</fullName>
        <ecNumber evidence="2">2.7.11.1</ecNumber>
    </recommendedName>
</protein>
<evidence type="ECO:0000256" key="7">
    <source>
        <dbReference type="ARBA" id="ARBA00022741"/>
    </source>
</evidence>
<comment type="catalytic activity">
    <reaction evidence="14">
        <text>L-seryl-[protein] + ATP = O-phospho-L-seryl-[protein] + ADP + H(+)</text>
        <dbReference type="Rhea" id="RHEA:17989"/>
        <dbReference type="Rhea" id="RHEA-COMP:9863"/>
        <dbReference type="Rhea" id="RHEA-COMP:11604"/>
        <dbReference type="ChEBI" id="CHEBI:15378"/>
        <dbReference type="ChEBI" id="CHEBI:29999"/>
        <dbReference type="ChEBI" id="CHEBI:30616"/>
        <dbReference type="ChEBI" id="CHEBI:83421"/>
        <dbReference type="ChEBI" id="CHEBI:456216"/>
        <dbReference type="EC" id="2.7.11.1"/>
    </reaction>
</comment>
<evidence type="ECO:0000313" key="20">
    <source>
        <dbReference type="EMBL" id="KAK4743163.1"/>
    </source>
</evidence>
<proteinExistence type="predicted"/>
<evidence type="ECO:0000313" key="21">
    <source>
        <dbReference type="Proteomes" id="UP001345219"/>
    </source>
</evidence>
<evidence type="ECO:0000256" key="3">
    <source>
        <dbReference type="ARBA" id="ARBA00022527"/>
    </source>
</evidence>
<keyword evidence="10 17" id="KW-1133">Transmembrane helix</keyword>
<dbReference type="Pfam" id="PF07714">
    <property type="entry name" value="PK_Tyr_Ser-Thr"/>
    <property type="match status" value="1"/>
</dbReference>
<dbReference type="GO" id="GO:0016020">
    <property type="term" value="C:membrane"/>
    <property type="evidence" value="ECO:0007669"/>
    <property type="project" value="UniProtKB-SubCell"/>
</dbReference>
<keyword evidence="21" id="KW-1185">Reference proteome</keyword>
<reference evidence="20 21" key="1">
    <citation type="journal article" date="2023" name="Hortic Res">
        <title>Pangenome of water caltrop reveals structural variations and asymmetric subgenome divergence after allopolyploidization.</title>
        <authorList>
            <person name="Zhang X."/>
            <person name="Chen Y."/>
            <person name="Wang L."/>
            <person name="Yuan Y."/>
            <person name="Fang M."/>
            <person name="Shi L."/>
            <person name="Lu R."/>
            <person name="Comes H.P."/>
            <person name="Ma Y."/>
            <person name="Chen Y."/>
            <person name="Huang G."/>
            <person name="Zhou Y."/>
            <person name="Zheng Z."/>
            <person name="Qiu Y."/>
        </authorList>
    </citation>
    <scope>NUCLEOTIDE SEQUENCE [LARGE SCALE GENOMIC DNA]</scope>
    <source>
        <tissue evidence="20">Roots</tissue>
    </source>
</reference>
<dbReference type="Gene3D" id="2.130.10.30">
    <property type="entry name" value="Regulator of chromosome condensation 1/beta-lactamase-inhibitor protein II"/>
    <property type="match status" value="2"/>
</dbReference>
<feature type="chain" id="PRO_5042966376" description="non-specific serine/threonine protein kinase" evidence="18">
    <location>
        <begin position="27"/>
        <end position="775"/>
    </location>
</feature>
<evidence type="ECO:0000256" key="10">
    <source>
        <dbReference type="ARBA" id="ARBA00022989"/>
    </source>
</evidence>
<evidence type="ECO:0000256" key="8">
    <source>
        <dbReference type="ARBA" id="ARBA00022777"/>
    </source>
</evidence>
<evidence type="ECO:0000256" key="5">
    <source>
        <dbReference type="ARBA" id="ARBA00022692"/>
    </source>
</evidence>
<evidence type="ECO:0000256" key="18">
    <source>
        <dbReference type="SAM" id="SignalP"/>
    </source>
</evidence>
<feature type="domain" description="Protein kinase" evidence="19">
    <location>
        <begin position="477"/>
        <end position="763"/>
    </location>
</feature>
<feature type="transmembrane region" description="Helical" evidence="17">
    <location>
        <begin position="375"/>
        <end position="398"/>
    </location>
</feature>
<evidence type="ECO:0000256" key="16">
    <source>
        <dbReference type="SAM" id="MobiDB-lite"/>
    </source>
</evidence>
<dbReference type="SMART" id="SM00220">
    <property type="entry name" value="S_TKc"/>
    <property type="match status" value="1"/>
</dbReference>
<dbReference type="AlphaFoldDB" id="A0AAN7GN87"/>
<dbReference type="InterPro" id="IPR017441">
    <property type="entry name" value="Protein_kinase_ATP_BS"/>
</dbReference>
<evidence type="ECO:0000256" key="2">
    <source>
        <dbReference type="ARBA" id="ARBA00012513"/>
    </source>
</evidence>
<dbReference type="InterPro" id="IPR009091">
    <property type="entry name" value="RCC1/BLIP-II"/>
</dbReference>
<accession>A0AAN7GN87</accession>
<dbReference type="GO" id="GO:0004674">
    <property type="term" value="F:protein serine/threonine kinase activity"/>
    <property type="evidence" value="ECO:0007669"/>
    <property type="project" value="UniProtKB-KW"/>
</dbReference>
<evidence type="ECO:0000256" key="14">
    <source>
        <dbReference type="ARBA" id="ARBA00048679"/>
    </source>
</evidence>
<dbReference type="PANTHER" id="PTHR46146">
    <property type="entry name" value="SERINE/THREONINE-PROTEIN KINASE-LIKE PROTEIN CCR4"/>
    <property type="match status" value="1"/>
</dbReference>
<dbReference type="PROSITE" id="PS50011">
    <property type="entry name" value="PROTEIN_KINASE_DOM"/>
    <property type="match status" value="1"/>
</dbReference>
<evidence type="ECO:0000256" key="15">
    <source>
        <dbReference type="PROSITE-ProRule" id="PRU10141"/>
    </source>
</evidence>
<feature type="compositionally biased region" description="Polar residues" evidence="16">
    <location>
        <begin position="417"/>
        <end position="439"/>
    </location>
</feature>
<dbReference type="GO" id="GO:0005524">
    <property type="term" value="F:ATP binding"/>
    <property type="evidence" value="ECO:0007669"/>
    <property type="project" value="UniProtKB-UniRule"/>
</dbReference>
<dbReference type="SUPFAM" id="SSF56112">
    <property type="entry name" value="Protein kinase-like (PK-like)"/>
    <property type="match status" value="1"/>
</dbReference>
<sequence>MTLFLASNAFFAVLAIVSLALPSVQALGSGATLAISSRTATVCGISASQPTRHIQCFRRDQSTLLSAAPNISFSTISGGRSTFCGLLEGGSAFLCWDTNTTNSTLSPRRVYINDTATLETISVGDDHICGIVNATKGISCWRIDETTFIFPPAGEQFRSISSGSGFSCGILADSDRVRCWGSNRSTASLIQNGFEDMPMVSISVGDSNACGFNSTGFVICISGGNGGRRFDVPSISRGFEYSMVSVGEDHGCAIRSANKRVVCWSNVGAAVVESPVNGSFETVVSGSSFACELTTGNLSAVCWGSGWSAGGLDLPLAAPILPGPCVRTGCPCGTYSLDQMLCSGDGSICRICSQANNTPPPAAPSPPSRGLRKGFLAFAIVGSVGAVAGICSVIYCLWIGGCFGRKKIHNLVQPTITRDTSSRSNTSGVLPSRSSTLRRQASRAMVSMRRQRSGPSKHPDKAEEFSFYELAQATDGFSLANKIGAGSFGVVYRGKLLNGQEVAIKRGETSTAKKLPEKETAFDSELVFLSRLHHKHLVRLVGYCEEADERLLVYEYMKNGALHDHLHDPDNIKKSSNRLNSWRMRIRIALEAARGVEYLHNYAVPPIIHRDIKSSNILLDSSWTARVSDFGLSLMGGGGGEVRPSKAAGTVGYIDPEYYSLNVLTEKSDVYGFGVVLLELLTGRRAIFMSSEGDREPISLADYAIPAIQKGEVSQVLDPRVAPSEAEAEAVELVAYIAMHCVKPEGKDRPMMDDIVASLERALALCEESHQCISG</sequence>
<evidence type="ECO:0000256" key="4">
    <source>
        <dbReference type="ARBA" id="ARBA00022679"/>
    </source>
</evidence>
<dbReference type="CDD" id="cd14066">
    <property type="entry name" value="STKc_IRAK"/>
    <property type="match status" value="1"/>
</dbReference>
<evidence type="ECO:0000256" key="11">
    <source>
        <dbReference type="ARBA" id="ARBA00023136"/>
    </source>
</evidence>
<dbReference type="PROSITE" id="PS00107">
    <property type="entry name" value="PROTEIN_KINASE_ATP"/>
    <property type="match status" value="1"/>
</dbReference>